<gene>
    <name evidence="2" type="ORF">AVEN_22344_1</name>
</gene>
<feature type="compositionally biased region" description="Polar residues" evidence="1">
    <location>
        <begin position="69"/>
        <end position="83"/>
    </location>
</feature>
<organism evidence="2 3">
    <name type="scientific">Araneus ventricosus</name>
    <name type="common">Orbweaver spider</name>
    <name type="synonym">Epeira ventricosa</name>
    <dbReference type="NCBI Taxonomy" id="182803"/>
    <lineage>
        <taxon>Eukaryota</taxon>
        <taxon>Metazoa</taxon>
        <taxon>Ecdysozoa</taxon>
        <taxon>Arthropoda</taxon>
        <taxon>Chelicerata</taxon>
        <taxon>Arachnida</taxon>
        <taxon>Araneae</taxon>
        <taxon>Araneomorphae</taxon>
        <taxon>Entelegynae</taxon>
        <taxon>Araneoidea</taxon>
        <taxon>Araneidae</taxon>
        <taxon>Araneus</taxon>
    </lineage>
</organism>
<feature type="region of interest" description="Disordered" evidence="1">
    <location>
        <begin position="54"/>
        <end position="93"/>
    </location>
</feature>
<evidence type="ECO:0000256" key="1">
    <source>
        <dbReference type="SAM" id="MobiDB-lite"/>
    </source>
</evidence>
<dbReference type="Proteomes" id="UP000499080">
    <property type="component" value="Unassembled WGS sequence"/>
</dbReference>
<comment type="caution">
    <text evidence="2">The sequence shown here is derived from an EMBL/GenBank/DDBJ whole genome shotgun (WGS) entry which is preliminary data.</text>
</comment>
<proteinExistence type="predicted"/>
<name>A0A4Y2VKL0_ARAVE</name>
<reference evidence="2 3" key="1">
    <citation type="journal article" date="2019" name="Sci. Rep.">
        <title>Orb-weaving spider Araneus ventricosus genome elucidates the spidroin gene catalogue.</title>
        <authorList>
            <person name="Kono N."/>
            <person name="Nakamura H."/>
            <person name="Ohtoshi R."/>
            <person name="Moran D.A.P."/>
            <person name="Shinohara A."/>
            <person name="Yoshida Y."/>
            <person name="Fujiwara M."/>
            <person name="Mori M."/>
            <person name="Tomita M."/>
            <person name="Arakawa K."/>
        </authorList>
    </citation>
    <scope>NUCLEOTIDE SEQUENCE [LARGE SCALE GENOMIC DNA]</scope>
</reference>
<evidence type="ECO:0000313" key="2">
    <source>
        <dbReference type="EMBL" id="GBO25181.1"/>
    </source>
</evidence>
<evidence type="ECO:0000313" key="3">
    <source>
        <dbReference type="Proteomes" id="UP000499080"/>
    </source>
</evidence>
<accession>A0A4Y2VKL0</accession>
<protein>
    <submittedName>
        <fullName evidence="2">Uncharacterized protein</fullName>
    </submittedName>
</protein>
<dbReference type="AlphaFoldDB" id="A0A4Y2VKL0"/>
<sequence>MPQKLSRPEAPKVLGSLDSCRFDNPALEHTKIQTEKTMSNKSLVTYAAAGMHRENFPPKSKTAECGQPSCASSADDLQSSGCEKNSCGRSRVG</sequence>
<dbReference type="EMBL" id="BGPR01048164">
    <property type="protein sequence ID" value="GBO25181.1"/>
    <property type="molecule type" value="Genomic_DNA"/>
</dbReference>
<keyword evidence="3" id="KW-1185">Reference proteome</keyword>